<proteinExistence type="predicted"/>
<dbReference type="KEGG" id="nbe:Back2_05820"/>
<reference evidence="2 3" key="1">
    <citation type="submission" date="2018-11" db="EMBL/GenBank/DDBJ databases">
        <title>Complete genome sequence of Nocardioides baekrokdamisoli strain KCTC 39748.</title>
        <authorList>
            <person name="Kang S.W."/>
            <person name="Lee K.C."/>
            <person name="Kim K.K."/>
            <person name="Kim J.S."/>
            <person name="Kim D.S."/>
            <person name="Ko S.H."/>
            <person name="Yang S.H."/>
            <person name="Shin Y.K."/>
            <person name="Lee J.S."/>
        </authorList>
    </citation>
    <scope>NUCLEOTIDE SEQUENCE [LARGE SCALE GENOMIC DNA]</scope>
    <source>
        <strain evidence="2 3">KCTC 39748</strain>
    </source>
</reference>
<evidence type="ECO:0000313" key="3">
    <source>
        <dbReference type="Proteomes" id="UP000271573"/>
    </source>
</evidence>
<dbReference type="RefSeq" id="WP_125566599.1">
    <property type="nucleotide sequence ID" value="NZ_AP019307.1"/>
</dbReference>
<dbReference type="AlphaFoldDB" id="A0A3G9IJQ5"/>
<keyword evidence="3" id="KW-1185">Reference proteome</keyword>
<evidence type="ECO:0000256" key="1">
    <source>
        <dbReference type="SAM" id="Phobius"/>
    </source>
</evidence>
<organism evidence="2 3">
    <name type="scientific">Nocardioides baekrokdamisoli</name>
    <dbReference type="NCBI Taxonomy" id="1804624"/>
    <lineage>
        <taxon>Bacteria</taxon>
        <taxon>Bacillati</taxon>
        <taxon>Actinomycetota</taxon>
        <taxon>Actinomycetes</taxon>
        <taxon>Propionibacteriales</taxon>
        <taxon>Nocardioidaceae</taxon>
        <taxon>Nocardioides</taxon>
    </lineage>
</organism>
<keyword evidence="1" id="KW-0472">Membrane</keyword>
<accession>A0A3G9IJQ5</accession>
<keyword evidence="1" id="KW-0812">Transmembrane</keyword>
<keyword evidence="1" id="KW-1133">Transmembrane helix</keyword>
<dbReference type="EMBL" id="AP019307">
    <property type="protein sequence ID" value="BBH16295.1"/>
    <property type="molecule type" value="Genomic_DNA"/>
</dbReference>
<gene>
    <name evidence="2" type="ORF">Back2_05820</name>
</gene>
<evidence type="ECO:0000313" key="2">
    <source>
        <dbReference type="EMBL" id="BBH16295.1"/>
    </source>
</evidence>
<dbReference type="OrthoDB" id="9800974at2"/>
<protein>
    <submittedName>
        <fullName evidence="2">Uncharacterized protein</fullName>
    </submittedName>
</protein>
<name>A0A3G9IJQ5_9ACTN</name>
<feature type="transmembrane region" description="Helical" evidence="1">
    <location>
        <begin position="12"/>
        <end position="31"/>
    </location>
</feature>
<dbReference type="Proteomes" id="UP000271573">
    <property type="component" value="Chromosome"/>
</dbReference>
<sequence>MDILGNLVGGLINFILGLFVDSVVTDATLSWRQRRLVKKLRKGHSVVVGGSLTGWTDPWAELIELEGARVWTVNRYRLGDPRAEVPVASAASIELVRHEFGRGVRVVWSNASVEFTSQDLSVILEAAKTWGPPLVEVDE</sequence>